<protein>
    <recommendedName>
        <fullName evidence="5">Inner membrane-spanning protein YciB</fullName>
    </recommendedName>
</protein>
<keyword evidence="2 5" id="KW-0812">Transmembrane</keyword>
<accession>A0A072R6K6</accession>
<feature type="transmembrane region" description="Helical" evidence="5">
    <location>
        <begin position="88"/>
        <end position="107"/>
    </location>
</feature>
<keyword evidence="4 5" id="KW-0472">Membrane</keyword>
<dbReference type="PANTHER" id="PTHR36917">
    <property type="entry name" value="INTRACELLULAR SEPTATION PROTEIN A-RELATED"/>
    <property type="match status" value="1"/>
</dbReference>
<dbReference type="RefSeq" id="WP_041849019.1">
    <property type="nucleotide sequence ID" value="NZ_KL503802.1"/>
</dbReference>
<name>A0A072R6K6_BARBA</name>
<dbReference type="GO" id="GO:0005886">
    <property type="term" value="C:plasma membrane"/>
    <property type="evidence" value="ECO:0007669"/>
    <property type="project" value="UniProtKB-SubCell"/>
</dbReference>
<dbReference type="NCBIfam" id="NF001323">
    <property type="entry name" value="PRK00259.1-1"/>
    <property type="match status" value="1"/>
</dbReference>
<comment type="similarity">
    <text evidence="5">Belongs to the YciB family.</text>
</comment>
<organism evidence="6 7">
    <name type="scientific">Bartonella bacilliformis Ver097</name>
    <dbReference type="NCBI Taxonomy" id="1293911"/>
    <lineage>
        <taxon>Bacteria</taxon>
        <taxon>Pseudomonadati</taxon>
        <taxon>Pseudomonadota</taxon>
        <taxon>Alphaproteobacteria</taxon>
        <taxon>Hyphomicrobiales</taxon>
        <taxon>Bartonellaceae</taxon>
        <taxon>Bartonella</taxon>
    </lineage>
</organism>
<dbReference type="PANTHER" id="PTHR36917:SF1">
    <property type="entry name" value="INNER MEMBRANE-SPANNING PROTEIN YCIB"/>
    <property type="match status" value="1"/>
</dbReference>
<dbReference type="Pfam" id="PF04279">
    <property type="entry name" value="IspA"/>
    <property type="match status" value="1"/>
</dbReference>
<dbReference type="InterPro" id="IPR006008">
    <property type="entry name" value="YciB"/>
</dbReference>
<comment type="function">
    <text evidence="5">Plays a role in cell envelope biogenesis, maintenance of cell envelope integrity and membrane homeostasis.</text>
</comment>
<feature type="transmembrane region" description="Helical" evidence="5">
    <location>
        <begin position="119"/>
        <end position="138"/>
    </location>
</feature>
<comment type="caution">
    <text evidence="6">The sequence shown here is derived from an EMBL/GenBank/DDBJ whole genome shotgun (WGS) entry which is preliminary data.</text>
</comment>
<dbReference type="PATRIC" id="fig|1293911.3.peg.237"/>
<dbReference type="HOGENOM" id="CLU_089554_1_1_5"/>
<feature type="transmembrane region" description="Helical" evidence="5">
    <location>
        <begin position="185"/>
        <end position="208"/>
    </location>
</feature>
<feature type="transmembrane region" description="Helical" evidence="5">
    <location>
        <begin position="24"/>
        <end position="41"/>
    </location>
</feature>
<gene>
    <name evidence="5" type="primary">yciB</name>
    <name evidence="6" type="ORF">H710_00229</name>
</gene>
<sequence length="223" mass="26108">MKHFLFEPNSQNTQNNQKASPSPIFKFFFEMGPLIVFFLAHYKGGWLINNVELFKHFDKPIYPATFIFMVAIIIALSLSWIIARTIPIMLLISGLLILVFGFLTLWLNDDTFIKMKPTIINSLFSFMLFGSLLFNKLLLRYIFDSAFKITEKGWKKLTYCWAFFFAFLALLNEVIWRNFNDDFWVTFKVFGVVPIAILFIIVQFPIIIKYSDNSLIKDDESNS</sequence>
<comment type="subcellular location">
    <subcellularLocation>
        <location evidence="5">Cell inner membrane</location>
        <topology evidence="5">Multi-pass membrane protein</topology>
    </subcellularLocation>
</comment>
<dbReference type="NCBIfam" id="TIGR00997">
    <property type="entry name" value="ispZ"/>
    <property type="match status" value="1"/>
</dbReference>
<dbReference type="STRING" id="1293911.H710_00229"/>
<proteinExistence type="inferred from homology"/>
<dbReference type="AlphaFoldDB" id="A0A072R6K6"/>
<dbReference type="Proteomes" id="UP000031740">
    <property type="component" value="Unassembled WGS sequence"/>
</dbReference>
<keyword evidence="5" id="KW-0997">Cell inner membrane</keyword>
<evidence type="ECO:0000313" key="7">
    <source>
        <dbReference type="Proteomes" id="UP000031740"/>
    </source>
</evidence>
<evidence type="ECO:0000256" key="3">
    <source>
        <dbReference type="ARBA" id="ARBA00022989"/>
    </source>
</evidence>
<evidence type="ECO:0000256" key="2">
    <source>
        <dbReference type="ARBA" id="ARBA00022692"/>
    </source>
</evidence>
<evidence type="ECO:0000256" key="4">
    <source>
        <dbReference type="ARBA" id="ARBA00023136"/>
    </source>
</evidence>
<feature type="transmembrane region" description="Helical" evidence="5">
    <location>
        <begin position="159"/>
        <end position="179"/>
    </location>
</feature>
<feature type="transmembrane region" description="Helical" evidence="5">
    <location>
        <begin position="61"/>
        <end position="81"/>
    </location>
</feature>
<evidence type="ECO:0000256" key="5">
    <source>
        <dbReference type="HAMAP-Rule" id="MF_00189"/>
    </source>
</evidence>
<dbReference type="EMBL" id="ASIV01000001">
    <property type="protein sequence ID" value="KEG21281.1"/>
    <property type="molecule type" value="Genomic_DNA"/>
</dbReference>
<dbReference type="HAMAP" id="MF_00189">
    <property type="entry name" value="YciB"/>
    <property type="match status" value="1"/>
</dbReference>
<keyword evidence="1 5" id="KW-1003">Cell membrane</keyword>
<keyword evidence="3 5" id="KW-1133">Transmembrane helix</keyword>
<evidence type="ECO:0000256" key="1">
    <source>
        <dbReference type="ARBA" id="ARBA00022475"/>
    </source>
</evidence>
<reference evidence="6 7" key="1">
    <citation type="submission" date="2013-04" db="EMBL/GenBank/DDBJ databases">
        <title>The Genome Sequence of Bartonella bacilliformis Ver097.</title>
        <authorList>
            <consortium name="The Broad Institute Genomics Platform"/>
            <consortium name="The Broad Institute Genome Sequencing Center for Infectious Disease"/>
            <person name="Feldgarden M."/>
            <person name="Kirby J."/>
            <person name="Birtles R."/>
            <person name="Dasch G."/>
            <person name="Hendrix L."/>
            <person name="Koehler J."/>
            <person name="Walker B."/>
            <person name="Young S.K."/>
            <person name="Zeng Q."/>
            <person name="Gargeya S."/>
            <person name="Fitzgerald M."/>
            <person name="Haas B."/>
            <person name="Abouelleil A."/>
            <person name="Allen A.W."/>
            <person name="Alvarado L."/>
            <person name="Arachchi H.M."/>
            <person name="Berlin A.M."/>
            <person name="Chapman S.B."/>
            <person name="Gainer-Dewar J."/>
            <person name="Goldberg J."/>
            <person name="Griggs A."/>
            <person name="Gujja S."/>
            <person name="Hansen M."/>
            <person name="Howarth C."/>
            <person name="Imamovic A."/>
            <person name="Ireland A."/>
            <person name="Larimer J."/>
            <person name="McCowan C."/>
            <person name="Murphy C."/>
            <person name="Pearson M."/>
            <person name="Poon T.W."/>
            <person name="Priest M."/>
            <person name="Roberts A."/>
            <person name="Saif S."/>
            <person name="Shea T."/>
            <person name="Sisk P."/>
            <person name="Sykes S."/>
            <person name="Wortman J."/>
            <person name="Nusbaum C."/>
            <person name="Birren B."/>
        </authorList>
    </citation>
    <scope>NUCLEOTIDE SEQUENCE [LARGE SCALE GENOMIC DNA]</scope>
    <source>
        <strain evidence="6 7">Ver097</strain>
    </source>
</reference>
<evidence type="ECO:0000313" key="6">
    <source>
        <dbReference type="EMBL" id="KEG21281.1"/>
    </source>
</evidence>